<protein>
    <submittedName>
        <fullName evidence="1">Uncharacterized protein</fullName>
    </submittedName>
</protein>
<name>A0A6C0KV25_9ZZZZ</name>
<organism evidence="1">
    <name type="scientific">viral metagenome</name>
    <dbReference type="NCBI Taxonomy" id="1070528"/>
    <lineage>
        <taxon>unclassified sequences</taxon>
        <taxon>metagenomes</taxon>
        <taxon>organismal metagenomes</taxon>
    </lineage>
</organism>
<reference evidence="1" key="1">
    <citation type="journal article" date="2020" name="Nature">
        <title>Giant virus diversity and host interactions through global metagenomics.</title>
        <authorList>
            <person name="Schulz F."/>
            <person name="Roux S."/>
            <person name="Paez-Espino D."/>
            <person name="Jungbluth S."/>
            <person name="Walsh D.A."/>
            <person name="Denef V.J."/>
            <person name="McMahon K.D."/>
            <person name="Konstantinidis K.T."/>
            <person name="Eloe-Fadrosh E.A."/>
            <person name="Kyrpides N.C."/>
            <person name="Woyke T."/>
        </authorList>
    </citation>
    <scope>NUCLEOTIDE SEQUENCE</scope>
    <source>
        <strain evidence="1">GVMAG-S-3300013093-109</strain>
    </source>
</reference>
<accession>A0A6C0KV25</accession>
<dbReference type="EMBL" id="MN740968">
    <property type="protein sequence ID" value="QHU20324.1"/>
    <property type="molecule type" value="Genomic_DNA"/>
</dbReference>
<sequence length="74" mass="8887">MFQDEALTVLSHHHITPQQLLIQLCAKPLCMIQLPDQQNRMWTFVSRQRCGLYLMAKTSSMKQFEELYHTRCRY</sequence>
<proteinExistence type="predicted"/>
<evidence type="ECO:0000313" key="1">
    <source>
        <dbReference type="EMBL" id="QHU20324.1"/>
    </source>
</evidence>
<dbReference type="AlphaFoldDB" id="A0A6C0KV25"/>